<reference evidence="2" key="1">
    <citation type="submission" date="2021-01" db="EMBL/GenBank/DDBJ databases">
        <authorList>
            <person name="Kaushik A."/>
        </authorList>
    </citation>
    <scope>NUCLEOTIDE SEQUENCE</scope>
    <source>
        <strain evidence="2">AG6-10EEA</strain>
    </source>
</reference>
<sequence>MRKPGRDQEDQNWTALVSKAIEYGTQALDISPNNAQTRPIWLGNLAIFYIARVERLGKLDDLERAIELEYQALALTPDGDPDLSSRHIGLGVSPIYQFRSLGELNDLEKSIKHSSCALALTPDGHPNMPGLLSSLGVAYGDRFRHLGELDDLEKSLEHEAHALVLSPNGDSDLARRHGHLGVSYTNRFERLGELHDLEESIRHLSRALVLTPDDHPSLPGRLYDQARNCFLQYKHTGDTSHMNRSLDFFRTASQLSTGAPRKAFWNALQWAILASKHSSLQCIEAYQVTLDLLPHFIWLGASNSQRYWDLSTTQNLAVQAASAAILHSDFNLALEWLEQAQCVVWNQSLGLCSPLGQLQSAHPDLGTRLQAISKQLHDASSALPTGSINSGDAGQHHQRANKYHELLAQTGKLSGFEDFLEPMKANRLVHAARNGPIVVINCHEARCDALLIMPHQSNINHIYLPNFTGEKARHARSEIETSLQYQRLRERGVWVLQGSEWQDTMDGALAVLWQSIVKPVLDFLGYMESVLTDRLPHITWCPTGSISFLLLHAAGDYNQPRSRVSNYAVSSYTPTLAALLASSSSSLNRTFRVLAIGQANTPGHTPLPGTTKELECLKVHTQNTAEYSQLTNDQAITAAVLDAMEQHDWVHLACHAHQNVDNPTKSGFFLHDGTLDLAAINRRSFKNKGLAFLSACQTATGDEKLPDKAIHLASGMLMAGYPSVIATMWSVMDNDAPFVADKVYAELMKDGKVGNGEAGRALHKAVAALRNEVGEKAFARWVPYIHIGS</sequence>
<dbReference type="Gene3D" id="1.25.40.10">
    <property type="entry name" value="Tetratricopeptide repeat domain"/>
    <property type="match status" value="1"/>
</dbReference>
<evidence type="ECO:0000313" key="3">
    <source>
        <dbReference type="Proteomes" id="UP000663853"/>
    </source>
</evidence>
<feature type="domain" description="CHAT" evidence="1">
    <location>
        <begin position="509"/>
        <end position="789"/>
    </location>
</feature>
<dbReference type="Pfam" id="PF12770">
    <property type="entry name" value="CHAT"/>
    <property type="match status" value="1"/>
</dbReference>
<comment type="caution">
    <text evidence="2">The sequence shown here is derived from an EMBL/GenBank/DDBJ whole genome shotgun (WGS) entry which is preliminary data.</text>
</comment>
<proteinExistence type="predicted"/>
<dbReference type="Proteomes" id="UP000663853">
    <property type="component" value="Unassembled WGS sequence"/>
</dbReference>
<dbReference type="AlphaFoldDB" id="A0A8H3H6R7"/>
<evidence type="ECO:0000313" key="2">
    <source>
        <dbReference type="EMBL" id="CAE6483498.1"/>
    </source>
</evidence>
<evidence type="ECO:0000259" key="1">
    <source>
        <dbReference type="Pfam" id="PF12770"/>
    </source>
</evidence>
<dbReference type="SUPFAM" id="SSF48452">
    <property type="entry name" value="TPR-like"/>
    <property type="match status" value="1"/>
</dbReference>
<dbReference type="InterPro" id="IPR024983">
    <property type="entry name" value="CHAT_dom"/>
</dbReference>
<name>A0A8H3H6R7_9AGAM</name>
<protein>
    <recommendedName>
        <fullName evidence="1">CHAT domain-containing protein</fullName>
    </recommendedName>
</protein>
<dbReference type="InterPro" id="IPR011990">
    <property type="entry name" value="TPR-like_helical_dom_sf"/>
</dbReference>
<organism evidence="2 3">
    <name type="scientific">Rhizoctonia solani</name>
    <dbReference type="NCBI Taxonomy" id="456999"/>
    <lineage>
        <taxon>Eukaryota</taxon>
        <taxon>Fungi</taxon>
        <taxon>Dikarya</taxon>
        <taxon>Basidiomycota</taxon>
        <taxon>Agaricomycotina</taxon>
        <taxon>Agaricomycetes</taxon>
        <taxon>Cantharellales</taxon>
        <taxon>Ceratobasidiaceae</taxon>
        <taxon>Rhizoctonia</taxon>
    </lineage>
</organism>
<gene>
    <name evidence="2" type="ORF">RDB_LOCUS92479</name>
</gene>
<dbReference type="EMBL" id="CAJMXA010002548">
    <property type="protein sequence ID" value="CAE6483498.1"/>
    <property type="molecule type" value="Genomic_DNA"/>
</dbReference>
<accession>A0A8H3H6R7</accession>